<proteinExistence type="inferred from homology"/>
<evidence type="ECO:0000313" key="8">
    <source>
        <dbReference type="Proteomes" id="UP000008332"/>
    </source>
</evidence>
<dbReference type="PANTHER" id="PTHR38098:SF1">
    <property type="entry name" value="LPS-ASSEMBLY LIPOPROTEIN LPTE"/>
    <property type="match status" value="1"/>
</dbReference>
<dbReference type="GO" id="GO:0009279">
    <property type="term" value="C:cell outer membrane"/>
    <property type="evidence" value="ECO:0007669"/>
    <property type="project" value="UniProtKB-SubCell"/>
</dbReference>
<reference evidence="8" key="1">
    <citation type="submission" date="2006-02" db="EMBL/GenBank/DDBJ databases">
        <title>Complete sequence of chromosome of Rhodoferax ferrireducens DSM 15236.</title>
        <authorList>
            <person name="Copeland A."/>
            <person name="Lucas S."/>
            <person name="Lapidus A."/>
            <person name="Barry K."/>
            <person name="Detter J.C."/>
            <person name="Glavina del Rio T."/>
            <person name="Hammon N."/>
            <person name="Israni S."/>
            <person name="Pitluck S."/>
            <person name="Brettin T."/>
            <person name="Bruce D."/>
            <person name="Han C."/>
            <person name="Tapia R."/>
            <person name="Gilna P."/>
            <person name="Kiss H."/>
            <person name="Schmutz J."/>
            <person name="Larimer F."/>
            <person name="Land M."/>
            <person name="Kyrpides N."/>
            <person name="Ivanova N."/>
            <person name="Richardson P."/>
        </authorList>
    </citation>
    <scope>NUCLEOTIDE SEQUENCE [LARGE SCALE GENOMIC DNA]</scope>
    <source>
        <strain evidence="8">ATCC BAA-621 / DSM 15236 / T118</strain>
    </source>
</reference>
<dbReference type="GO" id="GO:0043165">
    <property type="term" value="P:Gram-negative-bacterium-type cell outer membrane assembly"/>
    <property type="evidence" value="ECO:0007669"/>
    <property type="project" value="UniProtKB-UniRule"/>
</dbReference>
<dbReference type="AlphaFoldDB" id="Q220P4"/>
<evidence type="ECO:0000256" key="3">
    <source>
        <dbReference type="ARBA" id="ARBA00023139"/>
    </source>
</evidence>
<dbReference type="Proteomes" id="UP000008332">
    <property type="component" value="Chromosome"/>
</dbReference>
<evidence type="ECO:0000256" key="4">
    <source>
        <dbReference type="ARBA" id="ARBA00023237"/>
    </source>
</evidence>
<dbReference type="GO" id="GO:0001530">
    <property type="term" value="F:lipopolysaccharide binding"/>
    <property type="evidence" value="ECO:0007669"/>
    <property type="project" value="TreeGrafter"/>
</dbReference>
<gene>
    <name evidence="6" type="primary">lptE</name>
    <name evidence="7" type="ordered locus">Rfer_0759</name>
</gene>
<evidence type="ECO:0000256" key="5">
    <source>
        <dbReference type="ARBA" id="ARBA00023288"/>
    </source>
</evidence>
<dbReference type="GO" id="GO:1990351">
    <property type="term" value="C:transporter complex"/>
    <property type="evidence" value="ECO:0007669"/>
    <property type="project" value="TreeGrafter"/>
</dbReference>
<comment type="subunit">
    <text evidence="6">Component of the lipopolysaccharide transport and assembly complex. Interacts with LptD.</text>
</comment>
<dbReference type="EMBL" id="CP000267">
    <property type="protein sequence ID" value="ABD68509.1"/>
    <property type="molecule type" value="Genomic_DNA"/>
</dbReference>
<comment type="similarity">
    <text evidence="6">Belongs to the LptE lipoprotein family.</text>
</comment>
<comment type="subcellular location">
    <subcellularLocation>
        <location evidence="6">Cell outer membrane</location>
        <topology evidence="6">Lipid-anchor</topology>
    </subcellularLocation>
</comment>
<dbReference type="Gene3D" id="3.30.160.150">
    <property type="entry name" value="Lipoprotein like domain"/>
    <property type="match status" value="1"/>
</dbReference>
<dbReference type="eggNOG" id="COG2980">
    <property type="taxonomic scope" value="Bacteria"/>
</dbReference>
<comment type="function">
    <text evidence="6">Together with LptD, is involved in the assembly of lipopolysaccharide (LPS) at the surface of the outer membrane. Required for the proper assembly of LptD. Binds LPS and may serve as the LPS recognition site at the outer membrane.</text>
</comment>
<dbReference type="HAMAP" id="MF_01186">
    <property type="entry name" value="LPS_assembly_LptE"/>
    <property type="match status" value="1"/>
</dbReference>
<evidence type="ECO:0000256" key="6">
    <source>
        <dbReference type="HAMAP-Rule" id="MF_01186"/>
    </source>
</evidence>
<dbReference type="OrthoDB" id="5298094at2"/>
<dbReference type="InterPro" id="IPR007485">
    <property type="entry name" value="LPS_assembly_LptE"/>
</dbReference>
<evidence type="ECO:0000313" key="7">
    <source>
        <dbReference type="EMBL" id="ABD68509.1"/>
    </source>
</evidence>
<dbReference type="PROSITE" id="PS51257">
    <property type="entry name" value="PROKAR_LIPOPROTEIN"/>
    <property type="match status" value="1"/>
</dbReference>
<evidence type="ECO:0000256" key="1">
    <source>
        <dbReference type="ARBA" id="ARBA00022729"/>
    </source>
</evidence>
<dbReference type="PANTHER" id="PTHR38098">
    <property type="entry name" value="LPS-ASSEMBLY LIPOPROTEIN LPTE"/>
    <property type="match status" value="1"/>
</dbReference>
<keyword evidence="4 6" id="KW-0998">Cell outer membrane</keyword>
<name>Q220P4_ALBFT</name>
<dbReference type="STRING" id="338969.Rfer_0759"/>
<keyword evidence="1 6" id="KW-0732">Signal</keyword>
<accession>Q220P4</accession>
<keyword evidence="8" id="KW-1185">Reference proteome</keyword>
<keyword evidence="5 6" id="KW-0449">Lipoprotein</keyword>
<dbReference type="RefSeq" id="WP_011463082.1">
    <property type="nucleotide sequence ID" value="NC_007908.1"/>
</dbReference>
<evidence type="ECO:0000256" key="2">
    <source>
        <dbReference type="ARBA" id="ARBA00023136"/>
    </source>
</evidence>
<keyword evidence="3 6" id="KW-0564">Palmitate</keyword>
<sequence length="163" mass="18247">MKRRSVVALLGLASLSLGGCGFKLRGVQTYTFQTLAILPNPGGPLAIELRRSFGDSVRVLAPNEPFSQAQVVLDILQEQREKTVVGVSSSGQVREFQLRIRVKFRVRNRDGDELTPPTELVQQRDMSFSESAVLAKEAEEVLLYRDMQSDMVQQLMRRLAAIK</sequence>
<dbReference type="KEGG" id="rfr:Rfer_0759"/>
<dbReference type="GO" id="GO:0015920">
    <property type="term" value="P:lipopolysaccharide transport"/>
    <property type="evidence" value="ECO:0007669"/>
    <property type="project" value="TreeGrafter"/>
</dbReference>
<dbReference type="HOGENOM" id="CLU_103309_0_0_4"/>
<dbReference type="Pfam" id="PF04390">
    <property type="entry name" value="LptE"/>
    <property type="match status" value="1"/>
</dbReference>
<protein>
    <recommendedName>
        <fullName evidence="6">LPS-assembly lipoprotein LptE</fullName>
    </recommendedName>
</protein>
<keyword evidence="2 6" id="KW-0472">Membrane</keyword>
<organism evidence="7 8">
    <name type="scientific">Albidiferax ferrireducens (strain ATCC BAA-621 / DSM 15236 / T118)</name>
    <name type="common">Rhodoferax ferrireducens</name>
    <dbReference type="NCBI Taxonomy" id="338969"/>
    <lineage>
        <taxon>Bacteria</taxon>
        <taxon>Pseudomonadati</taxon>
        <taxon>Pseudomonadota</taxon>
        <taxon>Betaproteobacteria</taxon>
        <taxon>Burkholderiales</taxon>
        <taxon>Comamonadaceae</taxon>
        <taxon>Rhodoferax</taxon>
    </lineage>
</organism>